<dbReference type="Proteomes" id="UP001218231">
    <property type="component" value="Chromosome"/>
</dbReference>
<dbReference type="EMBL" id="CP117417">
    <property type="protein sequence ID" value="WCT78169.1"/>
    <property type="molecule type" value="Genomic_DNA"/>
</dbReference>
<organism evidence="2 3">
    <name type="scientific">Novosphingobium humi</name>
    <dbReference type="NCBI Taxonomy" id="2282397"/>
    <lineage>
        <taxon>Bacteria</taxon>
        <taxon>Pseudomonadati</taxon>
        <taxon>Pseudomonadota</taxon>
        <taxon>Alphaproteobacteria</taxon>
        <taxon>Sphingomonadales</taxon>
        <taxon>Sphingomonadaceae</taxon>
        <taxon>Novosphingobium</taxon>
    </lineage>
</organism>
<dbReference type="Pfam" id="PF12146">
    <property type="entry name" value="Hydrolase_4"/>
    <property type="match status" value="1"/>
</dbReference>
<reference evidence="2 3" key="1">
    <citation type="submission" date="2023-02" db="EMBL/GenBank/DDBJ databases">
        <title>Genome sequence of Novosphingobium humi KACC 19094.</title>
        <authorList>
            <person name="Kim S."/>
            <person name="Heo J."/>
            <person name="Kwon S.-W."/>
        </authorList>
    </citation>
    <scope>NUCLEOTIDE SEQUENCE [LARGE SCALE GENOMIC DNA]</scope>
    <source>
        <strain evidence="2 3">KACC 19094</strain>
    </source>
</reference>
<dbReference type="RefSeq" id="WP_273618513.1">
    <property type="nucleotide sequence ID" value="NZ_CP117417.1"/>
</dbReference>
<evidence type="ECO:0000259" key="1">
    <source>
        <dbReference type="Pfam" id="PF12146"/>
    </source>
</evidence>
<keyword evidence="3" id="KW-1185">Reference proteome</keyword>
<dbReference type="InterPro" id="IPR029058">
    <property type="entry name" value="AB_hydrolase_fold"/>
</dbReference>
<dbReference type="GO" id="GO:0016787">
    <property type="term" value="F:hydrolase activity"/>
    <property type="evidence" value="ECO:0007669"/>
    <property type="project" value="UniProtKB-KW"/>
</dbReference>
<accession>A0ABY7TY31</accession>
<feature type="domain" description="Serine aminopeptidase S33" evidence="1">
    <location>
        <begin position="45"/>
        <end position="155"/>
    </location>
</feature>
<gene>
    <name evidence="2" type="ORF">PQ457_04125</name>
</gene>
<dbReference type="Gene3D" id="3.40.50.1820">
    <property type="entry name" value="alpha/beta hydrolase"/>
    <property type="match status" value="1"/>
</dbReference>
<dbReference type="NCBIfam" id="TIGR03100">
    <property type="entry name" value="hydr1_PEP"/>
    <property type="match status" value="1"/>
</dbReference>
<name>A0ABY7TY31_9SPHN</name>
<dbReference type="InterPro" id="IPR022742">
    <property type="entry name" value="Hydrolase_4"/>
</dbReference>
<proteinExistence type="predicted"/>
<sequence>MMRRMLSFPCEGAMLCATLDTPDAAPTTGLLIVSGGNEIRSGAWGSHARIAEAVVAQGHAAFRFDRRGVGESEGANGGFQSSAPDLSAAIAAFRAAVPSMKRVIALGNCDAASALMLSSGAGVDGLVLSNPWTFEEENAGPSVQALRAHYRKRLVNTDALMRLITGKVSLASLLGSLLRLARPAPPPAPLVQQMRDGLAAFGGPVRLLLAGNDSTAQAFAGVWDGKDARIARCDGASHSFVEPHAREWLMAQIIGALKSGE</sequence>
<protein>
    <submittedName>
        <fullName evidence="2">Hydrolase 1, exosortase A system-associated</fullName>
    </submittedName>
</protein>
<evidence type="ECO:0000313" key="3">
    <source>
        <dbReference type="Proteomes" id="UP001218231"/>
    </source>
</evidence>
<evidence type="ECO:0000313" key="2">
    <source>
        <dbReference type="EMBL" id="WCT78169.1"/>
    </source>
</evidence>
<dbReference type="SUPFAM" id="SSF53474">
    <property type="entry name" value="alpha/beta-Hydrolases"/>
    <property type="match status" value="1"/>
</dbReference>
<keyword evidence="2" id="KW-0378">Hydrolase</keyword>
<dbReference type="InterPro" id="IPR017531">
    <property type="entry name" value="Hydrolase-1_PEP"/>
</dbReference>